<protein>
    <submittedName>
        <fullName evidence="2">Uncharacterized protein</fullName>
    </submittedName>
</protein>
<feature type="transmembrane region" description="Helical" evidence="1">
    <location>
        <begin position="39"/>
        <end position="56"/>
    </location>
</feature>
<evidence type="ECO:0000256" key="1">
    <source>
        <dbReference type="SAM" id="Phobius"/>
    </source>
</evidence>
<keyword evidence="1" id="KW-0472">Membrane</keyword>
<dbReference type="OrthoDB" id="7865841at2759"/>
<evidence type="ECO:0000313" key="3">
    <source>
        <dbReference type="Proteomes" id="UP001059596"/>
    </source>
</evidence>
<proteinExistence type="predicted"/>
<dbReference type="EMBL" id="JAMKOV010000009">
    <property type="protein sequence ID" value="KAI8038015.1"/>
    <property type="molecule type" value="Genomic_DNA"/>
</dbReference>
<dbReference type="Pfam" id="PF16089">
    <property type="entry name" value="DUF4818"/>
    <property type="match status" value="1"/>
</dbReference>
<accession>A0A9Q0BNF6</accession>
<dbReference type="Proteomes" id="UP001059596">
    <property type="component" value="Unassembled WGS sequence"/>
</dbReference>
<dbReference type="InterPro" id="IPR032145">
    <property type="entry name" value="DUF4818"/>
</dbReference>
<comment type="caution">
    <text evidence="2">The sequence shown here is derived from an EMBL/GenBank/DDBJ whole genome shotgun (WGS) entry which is preliminary data.</text>
</comment>
<keyword evidence="3" id="KW-1185">Reference proteome</keyword>
<name>A0A9Q0BNF6_9MUSC</name>
<evidence type="ECO:0000313" key="2">
    <source>
        <dbReference type="EMBL" id="KAI8038015.1"/>
    </source>
</evidence>
<sequence length="160" mass="17770">MTSPLPILLACFVHLMMNTTLFIQMDPDHFADTPIVGSQIFYLSLMVLLGNCEVTPARWKYVPPWGKFILETIAIFLIGEIAMVGIWLSMETLLVKLTIDSLNWTGLACPKMLILEIVTLVLGITFAVIVAAITNRPAKVQQIGRQMWITFKSALSSSVS</sequence>
<organism evidence="2 3">
    <name type="scientific">Drosophila gunungcola</name>
    <name type="common">fruit fly</name>
    <dbReference type="NCBI Taxonomy" id="103775"/>
    <lineage>
        <taxon>Eukaryota</taxon>
        <taxon>Metazoa</taxon>
        <taxon>Ecdysozoa</taxon>
        <taxon>Arthropoda</taxon>
        <taxon>Hexapoda</taxon>
        <taxon>Insecta</taxon>
        <taxon>Pterygota</taxon>
        <taxon>Neoptera</taxon>
        <taxon>Endopterygota</taxon>
        <taxon>Diptera</taxon>
        <taxon>Brachycera</taxon>
        <taxon>Muscomorpha</taxon>
        <taxon>Ephydroidea</taxon>
        <taxon>Drosophilidae</taxon>
        <taxon>Drosophila</taxon>
        <taxon>Sophophora</taxon>
    </lineage>
</organism>
<feature type="transmembrane region" description="Helical" evidence="1">
    <location>
        <begin position="112"/>
        <end position="133"/>
    </location>
</feature>
<reference evidence="2" key="1">
    <citation type="journal article" date="2023" name="Genome Biol. Evol.">
        <title>Long-read-based Genome Assembly of Drosophila gunungcola Reveals Fewer Chemosensory Genes in Flower-breeding Species.</title>
        <authorList>
            <person name="Negi A."/>
            <person name="Liao B.Y."/>
            <person name="Yeh S.D."/>
        </authorList>
    </citation>
    <scope>NUCLEOTIDE SEQUENCE</scope>
    <source>
        <strain evidence="2">Sukarami</strain>
    </source>
</reference>
<keyword evidence="1" id="KW-1133">Transmembrane helix</keyword>
<feature type="transmembrane region" description="Helical" evidence="1">
    <location>
        <begin position="68"/>
        <end position="88"/>
    </location>
</feature>
<gene>
    <name evidence="2" type="ORF">M5D96_009056</name>
</gene>
<keyword evidence="1" id="KW-0812">Transmembrane</keyword>
<dbReference type="AlphaFoldDB" id="A0A9Q0BNF6"/>